<dbReference type="SUPFAM" id="SSF48452">
    <property type="entry name" value="TPR-like"/>
    <property type="match status" value="1"/>
</dbReference>
<dbReference type="AlphaFoldDB" id="A0A3A4P783"/>
<sequence>MQNILIENKKQLMIGICIALALIIGGLARGLTREQPSSQSPAPLPQNSAQLTEKNIVRPTETIEEKLAAERREKARKAIAEHEEAIKLHWGAEDTPDRMMAMGNLHQYQLSDYYSAIECYRNLVDNFSDHDKVAQAYVEIATCYEKVGDQAQARFIYQEMVDSLDSSLQHVQYAKLKLGKD</sequence>
<keyword evidence="1" id="KW-0812">Transmembrane</keyword>
<keyword evidence="1" id="KW-1133">Transmembrane helix</keyword>
<evidence type="ECO:0008006" key="4">
    <source>
        <dbReference type="Google" id="ProtNLM"/>
    </source>
</evidence>
<gene>
    <name evidence="2" type="ORF">C4520_05680</name>
</gene>
<reference evidence="2 3" key="1">
    <citation type="journal article" date="2017" name="ISME J.">
        <title>Energy and carbon metabolisms in a deep terrestrial subsurface fluid microbial community.</title>
        <authorList>
            <person name="Momper L."/>
            <person name="Jungbluth S.P."/>
            <person name="Lee M.D."/>
            <person name="Amend J.P."/>
        </authorList>
    </citation>
    <scope>NUCLEOTIDE SEQUENCE [LARGE SCALE GENOMIC DNA]</scope>
    <source>
        <strain evidence="2">SURF_5</strain>
    </source>
</reference>
<dbReference type="EMBL" id="QZKU01000043">
    <property type="protein sequence ID" value="RJP23741.1"/>
    <property type="molecule type" value="Genomic_DNA"/>
</dbReference>
<accession>A0A3A4P783</accession>
<dbReference type="InterPro" id="IPR011990">
    <property type="entry name" value="TPR-like_helical_dom_sf"/>
</dbReference>
<dbReference type="Gene3D" id="1.25.40.10">
    <property type="entry name" value="Tetratricopeptide repeat domain"/>
    <property type="match status" value="1"/>
</dbReference>
<dbReference type="Proteomes" id="UP000265882">
    <property type="component" value="Unassembled WGS sequence"/>
</dbReference>
<evidence type="ECO:0000256" key="1">
    <source>
        <dbReference type="SAM" id="Phobius"/>
    </source>
</evidence>
<evidence type="ECO:0000313" key="3">
    <source>
        <dbReference type="Proteomes" id="UP000265882"/>
    </source>
</evidence>
<name>A0A3A4P783_ABYX5</name>
<feature type="transmembrane region" description="Helical" evidence="1">
    <location>
        <begin position="12"/>
        <end position="31"/>
    </location>
</feature>
<protein>
    <recommendedName>
        <fullName evidence="4">Tetratricopeptide repeat protein</fullName>
    </recommendedName>
</protein>
<keyword evidence="1" id="KW-0472">Membrane</keyword>
<organism evidence="2 3">
    <name type="scientific">Abyssobacteria bacterium (strain SURF_5)</name>
    <dbReference type="NCBI Taxonomy" id="2093360"/>
    <lineage>
        <taxon>Bacteria</taxon>
        <taxon>Pseudomonadati</taxon>
        <taxon>Candidatus Hydrogenedentota</taxon>
        <taxon>Candidatus Abyssobacteria</taxon>
    </lineage>
</organism>
<evidence type="ECO:0000313" key="2">
    <source>
        <dbReference type="EMBL" id="RJP23741.1"/>
    </source>
</evidence>
<proteinExistence type="predicted"/>
<comment type="caution">
    <text evidence="2">The sequence shown here is derived from an EMBL/GenBank/DDBJ whole genome shotgun (WGS) entry which is preliminary data.</text>
</comment>